<gene>
    <name evidence="1" type="ORF">T4D_16786</name>
</gene>
<reference evidence="1 2" key="1">
    <citation type="submission" date="2015-01" db="EMBL/GenBank/DDBJ databases">
        <title>Evolution of Trichinella species and genotypes.</title>
        <authorList>
            <person name="Korhonen P.K."/>
            <person name="Edoardo P."/>
            <person name="Giuseppe L.R."/>
            <person name="Gasser R.B."/>
        </authorList>
    </citation>
    <scope>NUCLEOTIDE SEQUENCE [LARGE SCALE GENOMIC DNA]</scope>
    <source>
        <strain evidence="1">ISS470</strain>
    </source>
</reference>
<protein>
    <submittedName>
        <fullName evidence="1">Uncharacterized protein</fullName>
    </submittedName>
</protein>
<proteinExistence type="predicted"/>
<dbReference type="AlphaFoldDB" id="A0A0V1FC59"/>
<keyword evidence="2" id="KW-1185">Reference proteome</keyword>
<sequence>MALNELIVAEFIRQQMHTAGDVEISKKRKVCQFDAGMDFSFCANNCMIFISKRILFSFQQPDPRHDCFHDRNRVLLIETKKSSKQLLNCTVENVDDLLNYFSNSPNQFFTSVNRESIASADNGT</sequence>
<name>A0A0V1FC59_TRIPS</name>
<organism evidence="1 2">
    <name type="scientific">Trichinella pseudospiralis</name>
    <name type="common">Parasitic roundworm</name>
    <dbReference type="NCBI Taxonomy" id="6337"/>
    <lineage>
        <taxon>Eukaryota</taxon>
        <taxon>Metazoa</taxon>
        <taxon>Ecdysozoa</taxon>
        <taxon>Nematoda</taxon>
        <taxon>Enoplea</taxon>
        <taxon>Dorylaimia</taxon>
        <taxon>Trichinellida</taxon>
        <taxon>Trichinellidae</taxon>
        <taxon>Trichinella</taxon>
    </lineage>
</organism>
<accession>A0A0V1FC59</accession>
<dbReference type="Proteomes" id="UP000054995">
    <property type="component" value="Unassembled WGS sequence"/>
</dbReference>
<dbReference type="EMBL" id="JYDT01000135">
    <property type="protein sequence ID" value="KRY83641.1"/>
    <property type="molecule type" value="Genomic_DNA"/>
</dbReference>
<comment type="caution">
    <text evidence="1">The sequence shown here is derived from an EMBL/GenBank/DDBJ whole genome shotgun (WGS) entry which is preliminary data.</text>
</comment>
<evidence type="ECO:0000313" key="1">
    <source>
        <dbReference type="EMBL" id="KRY83641.1"/>
    </source>
</evidence>
<evidence type="ECO:0000313" key="2">
    <source>
        <dbReference type="Proteomes" id="UP000054995"/>
    </source>
</evidence>